<feature type="domain" description="DUF4397" evidence="2">
    <location>
        <begin position="81"/>
        <end position="197"/>
    </location>
</feature>
<evidence type="ECO:0000259" key="2">
    <source>
        <dbReference type="Pfam" id="PF14344"/>
    </source>
</evidence>
<evidence type="ECO:0000313" key="4">
    <source>
        <dbReference type="Proteomes" id="UP000198888"/>
    </source>
</evidence>
<protein>
    <recommendedName>
        <fullName evidence="2">DUF4397 domain-containing protein</fullName>
    </recommendedName>
</protein>
<dbReference type="STRING" id="1073996.SAMN05444271_1349"/>
<dbReference type="InterPro" id="IPR025510">
    <property type="entry name" value="DUF4397"/>
</dbReference>
<feature type="compositionally biased region" description="Acidic residues" evidence="1">
    <location>
        <begin position="55"/>
        <end position="65"/>
    </location>
</feature>
<dbReference type="Pfam" id="PF14344">
    <property type="entry name" value="DUF4397"/>
    <property type="match status" value="1"/>
</dbReference>
<organism evidence="3 4">
    <name type="scientific">Halohasta litchfieldiae</name>
    <dbReference type="NCBI Taxonomy" id="1073996"/>
    <lineage>
        <taxon>Archaea</taxon>
        <taxon>Methanobacteriati</taxon>
        <taxon>Methanobacteriota</taxon>
        <taxon>Stenosarchaea group</taxon>
        <taxon>Halobacteria</taxon>
        <taxon>Halobacteriales</taxon>
        <taxon>Haloferacaceae</taxon>
        <taxon>Halohasta</taxon>
    </lineage>
</organism>
<name>A0A1H6X4B4_9EURY</name>
<sequence>MNVSNSLYVYHSFVVLYHIETHNRRAVLKTAGSVAIIGSLAGCAGGEGQGNETNETNDSEMDDGNETNSSDEGMDNGSQMANVRVAHLAPDAPNVDVYVDDEAVLEDVSFSTISDYLELEAGTYDVQITEAGTEEAVYDESLEVEAANYTVAAVGEISEENQPFAVEVYEDDLSDPGESARLRGIHAAPDAPAVDIADEETGDLLFEDLAFGEDQTGDAPPGDYTLEIFPTGEDEDPVATFDASVEAGSVYTAFVVGYLEPDDAPADEELSVEVVEDSAGMDLGSEDGMGGNETDSENESS</sequence>
<dbReference type="Proteomes" id="UP000198888">
    <property type="component" value="Unassembled WGS sequence"/>
</dbReference>
<feature type="compositionally biased region" description="Polar residues" evidence="1">
    <location>
        <begin position="66"/>
        <end position="77"/>
    </location>
</feature>
<dbReference type="EMBL" id="FNYR01000034">
    <property type="protein sequence ID" value="SEJ23898.1"/>
    <property type="molecule type" value="Genomic_DNA"/>
</dbReference>
<proteinExistence type="predicted"/>
<accession>A0A1H6X4B4</accession>
<gene>
    <name evidence="3" type="ORF">SAMN05444271_1349</name>
</gene>
<accession>A0A2H4PYY4</accession>
<reference evidence="3 4" key="1">
    <citation type="submission" date="2016-10" db="EMBL/GenBank/DDBJ databases">
        <authorList>
            <person name="de Groot N.N."/>
        </authorList>
    </citation>
    <scope>NUCLEOTIDE SEQUENCE [LARGE SCALE GENOMIC DNA]</scope>
    <source>
        <strain evidence="3 4">DSM 22187</strain>
    </source>
</reference>
<dbReference type="KEGG" id="hae:halTADL_0482"/>
<dbReference type="AlphaFoldDB" id="A0A1H6X4B4"/>
<keyword evidence="4" id="KW-1185">Reference proteome</keyword>
<feature type="region of interest" description="Disordered" evidence="1">
    <location>
        <begin position="276"/>
        <end position="301"/>
    </location>
</feature>
<evidence type="ECO:0000313" key="3">
    <source>
        <dbReference type="EMBL" id="SEJ23898.1"/>
    </source>
</evidence>
<feature type="region of interest" description="Disordered" evidence="1">
    <location>
        <begin position="45"/>
        <end position="77"/>
    </location>
</feature>
<evidence type="ECO:0000256" key="1">
    <source>
        <dbReference type="SAM" id="MobiDB-lite"/>
    </source>
</evidence>